<comment type="caution">
    <text evidence="1">The sequence shown here is derived from an EMBL/GenBank/DDBJ whole genome shotgun (WGS) entry which is preliminary data.</text>
</comment>
<gene>
    <name evidence="1" type="ORF">V1525DRAFT_447398</name>
</gene>
<protein>
    <submittedName>
        <fullName evidence="1">Uncharacterized protein</fullName>
    </submittedName>
</protein>
<name>A0ACC3TD18_LIPKO</name>
<organism evidence="1 2">
    <name type="scientific">Lipomyces kononenkoae</name>
    <name type="common">Yeast</name>
    <dbReference type="NCBI Taxonomy" id="34357"/>
    <lineage>
        <taxon>Eukaryota</taxon>
        <taxon>Fungi</taxon>
        <taxon>Dikarya</taxon>
        <taxon>Ascomycota</taxon>
        <taxon>Saccharomycotina</taxon>
        <taxon>Lipomycetes</taxon>
        <taxon>Lipomycetales</taxon>
        <taxon>Lipomycetaceae</taxon>
        <taxon>Lipomyces</taxon>
    </lineage>
</organism>
<reference evidence="2" key="1">
    <citation type="journal article" date="2024" name="Front. Bioeng. Biotechnol.">
        <title>Genome-scale model development and genomic sequencing of the oleaginous clade Lipomyces.</title>
        <authorList>
            <person name="Czajka J.J."/>
            <person name="Han Y."/>
            <person name="Kim J."/>
            <person name="Mondo S.J."/>
            <person name="Hofstad B.A."/>
            <person name="Robles A."/>
            <person name="Haridas S."/>
            <person name="Riley R."/>
            <person name="LaButti K."/>
            <person name="Pangilinan J."/>
            <person name="Andreopoulos W."/>
            <person name="Lipzen A."/>
            <person name="Yan J."/>
            <person name="Wang M."/>
            <person name="Ng V."/>
            <person name="Grigoriev I.V."/>
            <person name="Spatafora J.W."/>
            <person name="Magnuson J.K."/>
            <person name="Baker S.E."/>
            <person name="Pomraning K.R."/>
        </authorList>
    </citation>
    <scope>NUCLEOTIDE SEQUENCE [LARGE SCALE GENOMIC DNA]</scope>
    <source>
        <strain evidence="2">CBS 7786</strain>
    </source>
</reference>
<evidence type="ECO:0000313" key="2">
    <source>
        <dbReference type="Proteomes" id="UP001433508"/>
    </source>
</evidence>
<dbReference type="Proteomes" id="UP001433508">
    <property type="component" value="Unassembled WGS sequence"/>
</dbReference>
<keyword evidence="2" id="KW-1185">Reference proteome</keyword>
<evidence type="ECO:0000313" key="1">
    <source>
        <dbReference type="EMBL" id="KAK9241334.1"/>
    </source>
</evidence>
<accession>A0ACC3TD18</accession>
<proteinExistence type="predicted"/>
<dbReference type="EMBL" id="MU971335">
    <property type="protein sequence ID" value="KAK9241334.1"/>
    <property type="molecule type" value="Genomic_DNA"/>
</dbReference>
<sequence>MSLRDLSALVERLTHDVESLEPASSTLAVADDGRFAVDDALNLCKSTIQRNILSSNLEYARKLLGQIDNTPQTGSVGGVRDANELHADAKATILAERRRIRHLQDKLQLFDGILSRGMDNLKTALESRKFPTPGKPLQPVAQTEANLTGDDLDMLSTPSATPIASTSISEPFSIPTGTPTTLESRLEYHRQQQDSISASLLTQTQALKRNAVALGEKLDIDKDVVNNAAAALDRNVDNMKRTGGRLTQYRQLGAIGWRFYIVSALVMFVSVILGLAVIKLLPKWA</sequence>